<evidence type="ECO:0000259" key="1">
    <source>
        <dbReference type="Pfam" id="PF08241"/>
    </source>
</evidence>
<dbReference type="InterPro" id="IPR029063">
    <property type="entry name" value="SAM-dependent_MTases_sf"/>
</dbReference>
<dbReference type="CDD" id="cd02440">
    <property type="entry name" value="AdoMet_MTases"/>
    <property type="match status" value="1"/>
</dbReference>
<name>A0A176VZY2_MARPO</name>
<dbReference type="PANTHER" id="PTHR45180">
    <property type="entry name" value="OS01G0307686 PROTEIN"/>
    <property type="match status" value="1"/>
</dbReference>
<proteinExistence type="predicted"/>
<feature type="domain" description="Methyltransferase type 11" evidence="1">
    <location>
        <begin position="148"/>
        <end position="244"/>
    </location>
</feature>
<dbReference type="InterPro" id="IPR013216">
    <property type="entry name" value="Methyltransf_11"/>
</dbReference>
<dbReference type="Pfam" id="PF08241">
    <property type="entry name" value="Methyltransf_11"/>
    <property type="match status" value="1"/>
</dbReference>
<dbReference type="Proteomes" id="UP000077202">
    <property type="component" value="Unassembled WGS sequence"/>
</dbReference>
<dbReference type="PANTHER" id="PTHR45180:SF1">
    <property type="entry name" value="OS01G0307686 PROTEIN"/>
    <property type="match status" value="1"/>
</dbReference>
<dbReference type="SUPFAM" id="SSF53335">
    <property type="entry name" value="S-adenosyl-L-methionine-dependent methyltransferases"/>
    <property type="match status" value="1"/>
</dbReference>
<evidence type="ECO:0000313" key="3">
    <source>
        <dbReference type="Proteomes" id="UP000077202"/>
    </source>
</evidence>
<gene>
    <name evidence="2" type="ORF">AXG93_4324s1160</name>
</gene>
<keyword evidence="3" id="KW-1185">Reference proteome</keyword>
<dbReference type="AlphaFoldDB" id="A0A176VZY2"/>
<accession>A0A176VZY2</accession>
<reference evidence="2" key="1">
    <citation type="submission" date="2016-03" db="EMBL/GenBank/DDBJ databases">
        <title>Mechanisms controlling the formation of the plant cell surface in tip-growing cells are functionally conserved among land plants.</title>
        <authorList>
            <person name="Honkanen S."/>
            <person name="Jones V.A."/>
            <person name="Morieri G."/>
            <person name="Champion C."/>
            <person name="Hetherington A.J."/>
            <person name="Kelly S."/>
            <person name="Saint-Marcoux D."/>
            <person name="Proust H."/>
            <person name="Prescott H."/>
            <person name="Dolan L."/>
        </authorList>
    </citation>
    <scope>NUCLEOTIDE SEQUENCE [LARGE SCALE GENOMIC DNA]</scope>
    <source>
        <tissue evidence="2">Whole gametophyte</tissue>
    </source>
</reference>
<organism evidence="2 3">
    <name type="scientific">Marchantia polymorpha subsp. ruderalis</name>
    <dbReference type="NCBI Taxonomy" id="1480154"/>
    <lineage>
        <taxon>Eukaryota</taxon>
        <taxon>Viridiplantae</taxon>
        <taxon>Streptophyta</taxon>
        <taxon>Embryophyta</taxon>
        <taxon>Marchantiophyta</taxon>
        <taxon>Marchantiopsida</taxon>
        <taxon>Marchantiidae</taxon>
        <taxon>Marchantiales</taxon>
        <taxon>Marchantiaceae</taxon>
        <taxon>Marchantia</taxon>
    </lineage>
</organism>
<sequence>MPLRMPQTRTGRSRALCIYLKARCDALRANGGLGTPTLTFLLFAFHQFPFRYRQIDRSIAGDVVRVGRCTNPPSDWQQKTDAFNAFGAHREGLAEVTEISRIPVRDLFSDLRTKISKAAAYARARPNYPATLFQMLADATQRHERAWDCATGNGQAAAMLAEHYESVVATDISDGQLAHAVAHPRVTYRKMLAVPEDSQELEHTVGPAGSVDLVTVAQAVHWFDLPAFYSVVRHVLRRPGGVLAVWCYKQPRVSAAVDALCDKLYEHDSAQYWDPARELVDADYRTIPFPFEPVDSRGVGPHFMSMTKEWTLDDYLHYWRSNSAIQTALDNGVDLLSAEVCDTFLRAWGPADISRTVTFPMALLMGTVSASS</sequence>
<dbReference type="EMBL" id="LVLJ01002190">
    <property type="protein sequence ID" value="OAE26349.1"/>
    <property type="molecule type" value="Genomic_DNA"/>
</dbReference>
<dbReference type="Gene3D" id="3.40.50.150">
    <property type="entry name" value="Vaccinia Virus protein VP39"/>
    <property type="match status" value="1"/>
</dbReference>
<evidence type="ECO:0000313" key="2">
    <source>
        <dbReference type="EMBL" id="OAE26349.1"/>
    </source>
</evidence>
<comment type="caution">
    <text evidence="2">The sequence shown here is derived from an EMBL/GenBank/DDBJ whole genome shotgun (WGS) entry which is preliminary data.</text>
</comment>
<protein>
    <recommendedName>
        <fullName evidence="1">Methyltransferase type 11 domain-containing protein</fullName>
    </recommendedName>
</protein>